<feature type="compositionally biased region" description="Low complexity" evidence="1">
    <location>
        <begin position="110"/>
        <end position="120"/>
    </location>
</feature>
<reference evidence="2" key="1">
    <citation type="submission" date="2021-11" db="EMBL/GenBank/DDBJ databases">
        <authorList>
            <person name="Herlambang A."/>
            <person name="Guo Y."/>
            <person name="Takashima Y."/>
            <person name="Nishizawa T."/>
        </authorList>
    </citation>
    <scope>NUCLEOTIDE SEQUENCE</scope>
    <source>
        <strain evidence="2">E1425</strain>
    </source>
</reference>
<proteinExistence type="predicted"/>
<feature type="compositionally biased region" description="Basic and acidic residues" evidence="1">
    <location>
        <begin position="155"/>
        <end position="164"/>
    </location>
</feature>
<feature type="compositionally biased region" description="Acidic residues" evidence="1">
    <location>
        <begin position="144"/>
        <end position="154"/>
    </location>
</feature>
<dbReference type="EMBL" id="BQFW01000015">
    <property type="protein sequence ID" value="GJJ78785.1"/>
    <property type="molecule type" value="Genomic_DNA"/>
</dbReference>
<evidence type="ECO:0000313" key="3">
    <source>
        <dbReference type="Proteomes" id="UP000827284"/>
    </source>
</evidence>
<organism evidence="2 3">
    <name type="scientific">Entomortierella parvispora</name>
    <dbReference type="NCBI Taxonomy" id="205924"/>
    <lineage>
        <taxon>Eukaryota</taxon>
        <taxon>Fungi</taxon>
        <taxon>Fungi incertae sedis</taxon>
        <taxon>Mucoromycota</taxon>
        <taxon>Mortierellomycotina</taxon>
        <taxon>Mortierellomycetes</taxon>
        <taxon>Mortierellales</taxon>
        <taxon>Mortierellaceae</taxon>
        <taxon>Entomortierella</taxon>
    </lineage>
</organism>
<accession>A0A9P3HLI6</accession>
<feature type="compositionally biased region" description="Polar residues" evidence="1">
    <location>
        <begin position="49"/>
        <end position="78"/>
    </location>
</feature>
<feature type="compositionally biased region" description="Basic and acidic residues" evidence="1">
    <location>
        <begin position="122"/>
        <end position="137"/>
    </location>
</feature>
<comment type="caution">
    <text evidence="2">The sequence shown here is derived from an EMBL/GenBank/DDBJ whole genome shotgun (WGS) entry which is preliminary data.</text>
</comment>
<name>A0A9P3HLI6_9FUNG</name>
<protein>
    <submittedName>
        <fullName evidence="2">Uncharacterized protein</fullName>
    </submittedName>
</protein>
<keyword evidence="3" id="KW-1185">Reference proteome</keyword>
<dbReference type="AlphaFoldDB" id="A0A9P3HLI6"/>
<sequence length="203" mass="21030">MNKQMDAIEKAALKQYKLDVEAGLVQPTAEMTAALEAAEAAELAAKSAPPNTSGAASSTKPSISQPLSKATGSNSEPVTFNPVKKETAASTTPVKDETIGQPGAWETVEAPVPVASSSKSSSKRDLDGNIKNEDGSESHIVPGADDDDEGAADPEDLKGFKIVEKTYPVDGEDDGLDGAPAEGSGGSLFKKRKGGSKNTRRRM</sequence>
<dbReference type="OrthoDB" id="191651at2759"/>
<feature type="region of interest" description="Disordered" evidence="1">
    <location>
        <begin position="42"/>
        <end position="203"/>
    </location>
</feature>
<reference evidence="2" key="2">
    <citation type="journal article" date="2022" name="Microbiol. Resour. Announc.">
        <title>Whole-Genome Sequence of Entomortierella parvispora E1425, a Mucoromycotan Fungus Associated with Burkholderiaceae-Related Endosymbiotic Bacteria.</title>
        <authorList>
            <person name="Herlambang A."/>
            <person name="Guo Y."/>
            <person name="Takashima Y."/>
            <person name="Narisawa K."/>
            <person name="Ohta H."/>
            <person name="Nishizawa T."/>
        </authorList>
    </citation>
    <scope>NUCLEOTIDE SEQUENCE</scope>
    <source>
        <strain evidence="2">E1425</strain>
    </source>
</reference>
<gene>
    <name evidence="2" type="ORF">EMPS_11144</name>
</gene>
<evidence type="ECO:0000256" key="1">
    <source>
        <dbReference type="SAM" id="MobiDB-lite"/>
    </source>
</evidence>
<dbReference type="Proteomes" id="UP000827284">
    <property type="component" value="Unassembled WGS sequence"/>
</dbReference>
<evidence type="ECO:0000313" key="2">
    <source>
        <dbReference type="EMBL" id="GJJ78785.1"/>
    </source>
</evidence>
<feature type="compositionally biased region" description="Basic residues" evidence="1">
    <location>
        <begin position="189"/>
        <end position="203"/>
    </location>
</feature>